<dbReference type="PANTHER" id="PTHR24376:SF235">
    <property type="entry name" value="C2H2-TYPE DOMAIN-CONTAINING PROTEIN"/>
    <property type="match status" value="1"/>
</dbReference>
<evidence type="ECO:0000256" key="5">
    <source>
        <dbReference type="ARBA" id="ARBA00022833"/>
    </source>
</evidence>
<dbReference type="GO" id="GO:0005634">
    <property type="term" value="C:nucleus"/>
    <property type="evidence" value="ECO:0007669"/>
    <property type="project" value="UniProtKB-SubCell"/>
</dbReference>
<dbReference type="PROSITE" id="PS00028">
    <property type="entry name" value="ZINC_FINGER_C2H2_1"/>
    <property type="match status" value="9"/>
</dbReference>
<name>A0AAV2TBR3_CALDB</name>
<dbReference type="GO" id="GO:0001228">
    <property type="term" value="F:DNA-binding transcription activator activity, RNA polymerase II-specific"/>
    <property type="evidence" value="ECO:0007669"/>
    <property type="project" value="TreeGrafter"/>
</dbReference>
<dbReference type="Proteomes" id="UP001497525">
    <property type="component" value="Unassembled WGS sequence"/>
</dbReference>
<dbReference type="FunFam" id="3.30.160.60:FF:000100">
    <property type="entry name" value="Zinc finger 45-like"/>
    <property type="match status" value="1"/>
</dbReference>
<feature type="region of interest" description="Disordered" evidence="8">
    <location>
        <begin position="1046"/>
        <end position="1079"/>
    </location>
</feature>
<feature type="region of interest" description="Disordered" evidence="8">
    <location>
        <begin position="257"/>
        <end position="289"/>
    </location>
</feature>
<keyword evidence="5" id="KW-0862">Zinc</keyword>
<evidence type="ECO:0000256" key="7">
    <source>
        <dbReference type="PROSITE-ProRule" id="PRU00042"/>
    </source>
</evidence>
<gene>
    <name evidence="10" type="ORF">CDAUBV1_LOCUS7392</name>
</gene>
<feature type="domain" description="C2H2-type" evidence="9">
    <location>
        <begin position="1516"/>
        <end position="1544"/>
    </location>
</feature>
<feature type="compositionally biased region" description="Low complexity" evidence="8">
    <location>
        <begin position="85"/>
        <end position="103"/>
    </location>
</feature>
<comment type="caution">
    <text evidence="10">The sequence shown here is derived from an EMBL/GenBank/DDBJ whole genome shotgun (WGS) entry which is preliminary data.</text>
</comment>
<evidence type="ECO:0000256" key="8">
    <source>
        <dbReference type="SAM" id="MobiDB-lite"/>
    </source>
</evidence>
<feature type="region of interest" description="Disordered" evidence="8">
    <location>
        <begin position="1"/>
        <end position="114"/>
    </location>
</feature>
<dbReference type="GO" id="GO:0008270">
    <property type="term" value="F:zinc ion binding"/>
    <property type="evidence" value="ECO:0007669"/>
    <property type="project" value="UniProtKB-KW"/>
</dbReference>
<feature type="domain" description="C2H2-type" evidence="9">
    <location>
        <begin position="1571"/>
        <end position="1599"/>
    </location>
</feature>
<keyword evidence="3" id="KW-0677">Repeat</keyword>
<dbReference type="PANTHER" id="PTHR24376">
    <property type="entry name" value="ZINC FINGER PROTEIN"/>
    <property type="match status" value="1"/>
</dbReference>
<feature type="compositionally biased region" description="Acidic residues" evidence="8">
    <location>
        <begin position="131"/>
        <end position="154"/>
    </location>
</feature>
<feature type="compositionally biased region" description="Polar residues" evidence="8">
    <location>
        <begin position="1052"/>
        <end position="1062"/>
    </location>
</feature>
<feature type="region of interest" description="Disordered" evidence="8">
    <location>
        <begin position="1771"/>
        <end position="1794"/>
    </location>
</feature>
<feature type="domain" description="C2H2-type" evidence="9">
    <location>
        <begin position="1429"/>
        <end position="1456"/>
    </location>
</feature>
<feature type="compositionally biased region" description="Acidic residues" evidence="8">
    <location>
        <begin position="1063"/>
        <end position="1074"/>
    </location>
</feature>
<dbReference type="FunFam" id="3.30.160.60:FF:000110">
    <property type="entry name" value="Zinc finger protein-like"/>
    <property type="match status" value="1"/>
</dbReference>
<proteinExistence type="predicted"/>
<evidence type="ECO:0000259" key="9">
    <source>
        <dbReference type="PROSITE" id="PS50157"/>
    </source>
</evidence>
<reference evidence="10" key="1">
    <citation type="submission" date="2024-06" db="EMBL/GenBank/DDBJ databases">
        <authorList>
            <person name="Liu X."/>
            <person name="Lenzi L."/>
            <person name="Haldenby T S."/>
            <person name="Uol C."/>
        </authorList>
    </citation>
    <scope>NUCLEOTIDE SEQUENCE</scope>
</reference>
<evidence type="ECO:0000256" key="4">
    <source>
        <dbReference type="ARBA" id="ARBA00022771"/>
    </source>
</evidence>
<feature type="domain" description="C2H2-type" evidence="9">
    <location>
        <begin position="1626"/>
        <end position="1653"/>
    </location>
</feature>
<keyword evidence="6" id="KW-0539">Nucleus</keyword>
<feature type="domain" description="C2H2-type" evidence="9">
    <location>
        <begin position="1654"/>
        <end position="1681"/>
    </location>
</feature>
<evidence type="ECO:0000313" key="10">
    <source>
        <dbReference type="EMBL" id="CAL5134170.1"/>
    </source>
</evidence>
<accession>A0AAV2TBR3</accession>
<evidence type="ECO:0000256" key="3">
    <source>
        <dbReference type="ARBA" id="ARBA00022737"/>
    </source>
</evidence>
<dbReference type="PROSITE" id="PS50157">
    <property type="entry name" value="ZINC_FINGER_C2H2_2"/>
    <property type="match status" value="7"/>
</dbReference>
<feature type="compositionally biased region" description="Acidic residues" evidence="8">
    <location>
        <begin position="184"/>
        <end position="226"/>
    </location>
</feature>
<organism evidence="10 11">
    <name type="scientific">Calicophoron daubneyi</name>
    <name type="common">Rumen fluke</name>
    <name type="synonym">Paramphistomum daubneyi</name>
    <dbReference type="NCBI Taxonomy" id="300641"/>
    <lineage>
        <taxon>Eukaryota</taxon>
        <taxon>Metazoa</taxon>
        <taxon>Spiralia</taxon>
        <taxon>Lophotrochozoa</taxon>
        <taxon>Platyhelminthes</taxon>
        <taxon>Trematoda</taxon>
        <taxon>Digenea</taxon>
        <taxon>Plagiorchiida</taxon>
        <taxon>Pronocephalata</taxon>
        <taxon>Paramphistomoidea</taxon>
        <taxon>Paramphistomidae</taxon>
        <taxon>Calicophoron</taxon>
    </lineage>
</organism>
<dbReference type="InterPro" id="IPR036236">
    <property type="entry name" value="Znf_C2H2_sf"/>
</dbReference>
<feature type="domain" description="C2H2-type" evidence="9">
    <location>
        <begin position="1457"/>
        <end position="1484"/>
    </location>
</feature>
<feature type="region of interest" description="Disordered" evidence="8">
    <location>
        <begin position="127"/>
        <end position="226"/>
    </location>
</feature>
<dbReference type="Gene3D" id="3.30.160.60">
    <property type="entry name" value="Classic Zinc Finger"/>
    <property type="match status" value="5"/>
</dbReference>
<dbReference type="InterPro" id="IPR013087">
    <property type="entry name" value="Znf_C2H2_type"/>
</dbReference>
<protein>
    <recommendedName>
        <fullName evidence="9">C2H2-type domain-containing protein</fullName>
    </recommendedName>
</protein>
<dbReference type="EMBL" id="CAXLJL010000179">
    <property type="protein sequence ID" value="CAL5134170.1"/>
    <property type="molecule type" value="Genomic_DNA"/>
</dbReference>
<feature type="domain" description="C2H2-type" evidence="9">
    <location>
        <begin position="1487"/>
        <end position="1515"/>
    </location>
</feature>
<dbReference type="SUPFAM" id="SSF57667">
    <property type="entry name" value="beta-beta-alpha zinc fingers"/>
    <property type="match status" value="6"/>
</dbReference>
<evidence type="ECO:0000313" key="11">
    <source>
        <dbReference type="Proteomes" id="UP001497525"/>
    </source>
</evidence>
<evidence type="ECO:0000256" key="2">
    <source>
        <dbReference type="ARBA" id="ARBA00022723"/>
    </source>
</evidence>
<comment type="subcellular location">
    <subcellularLocation>
        <location evidence="1">Nucleus</location>
    </subcellularLocation>
</comment>
<keyword evidence="4 7" id="KW-0863">Zinc-finger</keyword>
<dbReference type="Pfam" id="PF00096">
    <property type="entry name" value="zf-C2H2"/>
    <property type="match status" value="4"/>
</dbReference>
<keyword evidence="2" id="KW-0479">Metal-binding</keyword>
<evidence type="ECO:0000256" key="1">
    <source>
        <dbReference type="ARBA" id="ARBA00004123"/>
    </source>
</evidence>
<dbReference type="SMART" id="SM00355">
    <property type="entry name" value="ZnF_C2H2"/>
    <property type="match status" value="17"/>
</dbReference>
<evidence type="ECO:0000256" key="6">
    <source>
        <dbReference type="ARBA" id="ARBA00023242"/>
    </source>
</evidence>
<feature type="compositionally biased region" description="Low complexity" evidence="8">
    <location>
        <begin position="16"/>
        <end position="25"/>
    </location>
</feature>
<sequence length="1794" mass="200893">MKKEDCGDSDVYSLDPSTPSAAAAEKPAKKTRSGRRGRESETPKTPRTAKRPRKSVNNPPEAEALPLDDTTATPKSGRKKRGSQKSKTPNSAGSSRSRGASSSNALPKPVTKAGLAGAADKEAYSYSDLFLGDDQEDENVDAGDDDSEYAPSDEEVARSVAVTAGRRKGASAGTRRQSKNRVDESEEAGGSTDEDEAGESESELDDDDEDEGDGEGEPGQIEENDAPVALFEDDANQAPRDVYDFDNQSILSDKRVVAARKRTSTSRSAGVATHRTAPDRNSRRVPAGPAASWGSNIYSALAASLKNRADLDAYSNFLKSPVLNEPFDHFLAELCKPSNQHASLFYGASASLQSLMSRVNDYDKVVELLHAFVSHPYDQLQHRVVYLAPVIHQPLFGLSHISPVNNALSSLIETIDKDMVIKPIYVLDQDTNLLAMRNSAISEFGIPITQYNLITGSGNVSRYMPDIRQLVVPSELFEKFTDLICLPPERVYEVALARAHRQQDEADIDISPLEPPNLQRIMLAIDAEGVLLAVIILDSWNRGDVPRNRPQPPVDLVDIAQQDKSGSFKSPSLRESNRMSVEEQVKEVLDGIIDWVVLKSDVTDAGNISKRANRSDESCLGEIYFMDAFLMKPNGRHDTLILVAHCSTSHPPLKDSLPDSENFRIYCIIDENRFMLERHGFTPDLPIALDGVHSVDPEELLEDKSLLVVPDLLFDTLRKVMLRELISSTGSITSAATTAINAKQPDIKNPLLPLIPVIQCTKFIILDRLRHIPLAVAFDSPVRLTLQVGMDKLGLHPFGEDVRKQFDQLTPTELKTIESNFKPTTAEYRLVAINGLLVGLQMDDQRVVRRAVEIVPSRFSSVFPHTNHPAICAQSAVASFQSCPSSVRIVNDETDSSTVLPAYFYPYYERQKLSSVISGFADHLCTFLFDLPIEISLYDIMFRMAQKYMPELLTRQHIEAAEAAAYAEAAANPEAPPPAPAPLPDHWSVCCVCSKELRSINGLLDHEMRHIGLSRFRCAIHNICFLDRRSWLAHMDAYHSTSRSTALSSTLPPVTNTAQADSGSEEEYEAEDAGQGDTSGRGLLAGLAQVFNTGVLVGRMEAPQCEKCGDYFLTADLLAHHLDYCDGVSFCVRTPIPRTQKSTNAEDHVNDQADSTAEATDLVISDEQDEPNNNSCICGMCGFQLTSRERILRHFTNYHLLCILCNKVLRSLEELSYHYQVHLQNDATVPIKPEQVNEGEENDAEANSDGTQPSACKSLLGKLMKCDICSNFCGTKYNYYFHQWAEHGVVHPPLGSTDGVPQVVQQTRQLRPRPDRDDLYYSVTGVRRMKCKFCGLVVRVTGKEYIEHLSEKHEVFANPDVICRICADLFTTPELLSGHLADNHVPTGEYTNAGVQTIYRCPHCEFWGFSKGVLKHAREIHNDFTPAMYECGHCYERFSDKRCWRAHLDKHTEGYSHRCVECGRAFRLRTSLLHHMRTYHGEDQGPATCEYCGLTYPKQSSLRYHVFRMHNQELANECFMCQRRFRLETELRRHIKEMHSGAVRCEICHKVCNNLRCYSQHRQKHFRTRIYQCTDCHTTFKSKLAMKRHIRVEHLQLGPEKFECQICGKIVTQIGMHMLIHKEARFECEYCGKRFTKAAYYNEHLRIHRGEQPFECHICKKRFNKKSNLNVHLRFHEKHRDEEGNYLELKPRGRISTMFGDALMSPAERAARQAAIRAGNHGPFVPKVDACVGSDLPGAFNCGGPANAASEAAQRAIEAYRTDMDELNHIDGIRNHRSDSSERRRSERIDIMTS</sequence>
<dbReference type="GO" id="GO:0000978">
    <property type="term" value="F:RNA polymerase II cis-regulatory region sequence-specific DNA binding"/>
    <property type="evidence" value="ECO:0007669"/>
    <property type="project" value="TreeGrafter"/>
</dbReference>